<evidence type="ECO:0000313" key="20">
    <source>
        <dbReference type="Proteomes" id="UP000231542"/>
    </source>
</evidence>
<dbReference type="Gene3D" id="1.10.1270.20">
    <property type="entry name" value="tRNA(m1g37)methyltransferase, domain 2"/>
    <property type="match status" value="1"/>
</dbReference>
<evidence type="ECO:0000256" key="14">
    <source>
        <dbReference type="ARBA" id="ARBA00047783"/>
    </source>
</evidence>
<evidence type="ECO:0000256" key="3">
    <source>
        <dbReference type="ARBA" id="ARBA00007630"/>
    </source>
</evidence>
<keyword evidence="9 15" id="KW-0808">Transferase</keyword>
<dbReference type="GO" id="GO:0005829">
    <property type="term" value="C:cytosol"/>
    <property type="evidence" value="ECO:0007669"/>
    <property type="project" value="TreeGrafter"/>
</dbReference>
<dbReference type="InterPro" id="IPR016009">
    <property type="entry name" value="tRNA_MeTrfase_TRMD/TRM10"/>
</dbReference>
<comment type="similarity">
    <text evidence="3 15 17">Belongs to the RNA methyltransferase TrmD family.</text>
</comment>
<dbReference type="InterPro" id="IPR023148">
    <property type="entry name" value="tRNA_m1G_MeTrfase_C_sf"/>
</dbReference>
<evidence type="ECO:0000256" key="6">
    <source>
        <dbReference type="ARBA" id="ARBA00014679"/>
    </source>
</evidence>
<proteinExistence type="inferred from homology"/>
<keyword evidence="8 15" id="KW-0489">Methyltransferase</keyword>
<evidence type="ECO:0000256" key="16">
    <source>
        <dbReference type="PIRSR" id="PIRSR000386-1"/>
    </source>
</evidence>
<evidence type="ECO:0000313" key="19">
    <source>
        <dbReference type="EMBL" id="PIS42562.1"/>
    </source>
</evidence>
<dbReference type="Proteomes" id="UP000231542">
    <property type="component" value="Unassembled WGS sequence"/>
</dbReference>
<comment type="function">
    <text evidence="1 15 17">Specifically methylates guanosine-37 in various tRNAs.</text>
</comment>
<dbReference type="AlphaFoldDB" id="A0A2H0YXT5"/>
<comment type="caution">
    <text evidence="15">Lacks conserved residue(s) required for the propagation of feature annotation.</text>
</comment>
<comment type="subcellular location">
    <subcellularLocation>
        <location evidence="2 15 17">Cytoplasm</location>
    </subcellularLocation>
</comment>
<dbReference type="CDD" id="cd18080">
    <property type="entry name" value="TrmD-like"/>
    <property type="match status" value="1"/>
</dbReference>
<evidence type="ECO:0000256" key="2">
    <source>
        <dbReference type="ARBA" id="ARBA00004496"/>
    </source>
</evidence>
<name>A0A2H0YXT5_9BACT</name>
<comment type="catalytic activity">
    <reaction evidence="14 15 17">
        <text>guanosine(37) in tRNA + S-adenosyl-L-methionine = N(1)-methylguanosine(37) in tRNA + S-adenosyl-L-homocysteine + H(+)</text>
        <dbReference type="Rhea" id="RHEA:36899"/>
        <dbReference type="Rhea" id="RHEA-COMP:10145"/>
        <dbReference type="Rhea" id="RHEA-COMP:10147"/>
        <dbReference type="ChEBI" id="CHEBI:15378"/>
        <dbReference type="ChEBI" id="CHEBI:57856"/>
        <dbReference type="ChEBI" id="CHEBI:59789"/>
        <dbReference type="ChEBI" id="CHEBI:73542"/>
        <dbReference type="ChEBI" id="CHEBI:74269"/>
        <dbReference type="EC" id="2.1.1.228"/>
    </reaction>
</comment>
<dbReference type="PANTHER" id="PTHR46417:SF1">
    <property type="entry name" value="TRNA (GUANINE-N(1)-)-METHYLTRANSFERASE"/>
    <property type="match status" value="1"/>
</dbReference>
<organism evidence="19 20">
    <name type="scientific">Candidatus Kerfeldbacteria bacterium CG08_land_8_20_14_0_20_40_16</name>
    <dbReference type="NCBI Taxonomy" id="2014244"/>
    <lineage>
        <taxon>Bacteria</taxon>
        <taxon>Candidatus Kerfeldiibacteriota</taxon>
    </lineage>
</organism>
<evidence type="ECO:0000256" key="4">
    <source>
        <dbReference type="ARBA" id="ARBA00011738"/>
    </source>
</evidence>
<accession>A0A2H0YXT5</accession>
<keyword evidence="7 15" id="KW-0963">Cytoplasm</keyword>
<evidence type="ECO:0000256" key="8">
    <source>
        <dbReference type="ARBA" id="ARBA00022603"/>
    </source>
</evidence>
<dbReference type="EC" id="2.1.1.228" evidence="5 15"/>
<feature type="binding site" evidence="15 16">
    <location>
        <position position="111"/>
    </location>
    <ligand>
        <name>S-adenosyl-L-methionine</name>
        <dbReference type="ChEBI" id="CHEBI:59789"/>
    </ligand>
</feature>
<comment type="subunit">
    <text evidence="4 15 17">Homodimer.</text>
</comment>
<evidence type="ECO:0000256" key="12">
    <source>
        <dbReference type="ARBA" id="ARBA00029736"/>
    </source>
</evidence>
<reference evidence="19 20" key="1">
    <citation type="submission" date="2017-09" db="EMBL/GenBank/DDBJ databases">
        <title>Depth-based differentiation of microbial function through sediment-hosted aquifers and enrichment of novel symbionts in the deep terrestrial subsurface.</title>
        <authorList>
            <person name="Probst A.J."/>
            <person name="Ladd B."/>
            <person name="Jarett J.K."/>
            <person name="Geller-Mcgrath D.E."/>
            <person name="Sieber C.M."/>
            <person name="Emerson J.B."/>
            <person name="Anantharaman K."/>
            <person name="Thomas B.C."/>
            <person name="Malmstrom R."/>
            <person name="Stieglmeier M."/>
            <person name="Klingl A."/>
            <person name="Woyke T."/>
            <person name="Ryan C.M."/>
            <person name="Banfield J.F."/>
        </authorList>
    </citation>
    <scope>NUCLEOTIDE SEQUENCE [LARGE SCALE GENOMIC DNA]</scope>
    <source>
        <strain evidence="19">CG08_land_8_20_14_0_20_40_16</strain>
    </source>
</reference>
<evidence type="ECO:0000256" key="5">
    <source>
        <dbReference type="ARBA" id="ARBA00012807"/>
    </source>
</evidence>
<evidence type="ECO:0000259" key="18">
    <source>
        <dbReference type="Pfam" id="PF01746"/>
    </source>
</evidence>
<gene>
    <name evidence="15" type="primary">trmD</name>
    <name evidence="19" type="ORF">COT24_02900</name>
</gene>
<dbReference type="NCBIfam" id="NF000648">
    <property type="entry name" value="PRK00026.1"/>
    <property type="match status" value="1"/>
</dbReference>
<evidence type="ECO:0000256" key="17">
    <source>
        <dbReference type="RuleBase" id="RU003464"/>
    </source>
</evidence>
<dbReference type="FunFam" id="3.40.1280.10:FF:000001">
    <property type="entry name" value="tRNA (guanine-N(1)-)-methyltransferase"/>
    <property type="match status" value="1"/>
</dbReference>
<dbReference type="HAMAP" id="MF_00605">
    <property type="entry name" value="TrmD"/>
    <property type="match status" value="1"/>
</dbReference>
<evidence type="ECO:0000256" key="15">
    <source>
        <dbReference type="HAMAP-Rule" id="MF_00605"/>
    </source>
</evidence>
<dbReference type="NCBIfam" id="TIGR00088">
    <property type="entry name" value="trmD"/>
    <property type="match status" value="1"/>
</dbReference>
<dbReference type="SUPFAM" id="SSF75217">
    <property type="entry name" value="alpha/beta knot"/>
    <property type="match status" value="1"/>
</dbReference>
<keyword evidence="11 15" id="KW-0819">tRNA processing</keyword>
<dbReference type="Pfam" id="PF01746">
    <property type="entry name" value="tRNA_m1G_MT"/>
    <property type="match status" value="1"/>
</dbReference>
<evidence type="ECO:0000256" key="1">
    <source>
        <dbReference type="ARBA" id="ARBA00002634"/>
    </source>
</evidence>
<feature type="domain" description="tRNA methyltransferase TRMD/TRM10-type" evidence="18">
    <location>
        <begin position="1"/>
        <end position="213"/>
    </location>
</feature>
<keyword evidence="10 15" id="KW-0949">S-adenosyl-L-methionine</keyword>
<dbReference type="PANTHER" id="PTHR46417">
    <property type="entry name" value="TRNA (GUANINE-N(1)-)-METHYLTRANSFERASE"/>
    <property type="match status" value="1"/>
</dbReference>
<dbReference type="InterPro" id="IPR029026">
    <property type="entry name" value="tRNA_m1G_MTases_N"/>
</dbReference>
<evidence type="ECO:0000256" key="10">
    <source>
        <dbReference type="ARBA" id="ARBA00022691"/>
    </source>
</evidence>
<protein>
    <recommendedName>
        <fullName evidence="6 15">tRNA (guanine-N(1)-)-methyltransferase</fullName>
        <ecNumber evidence="5 15">2.1.1.228</ecNumber>
    </recommendedName>
    <alternativeName>
        <fullName evidence="12 15">M1G-methyltransferase</fullName>
    </alternativeName>
    <alternativeName>
        <fullName evidence="13 15">tRNA [GM37] methyltransferase</fullName>
    </alternativeName>
</protein>
<dbReference type="GO" id="GO:0052906">
    <property type="term" value="F:tRNA (guanine(37)-N1)-methyltransferase activity"/>
    <property type="evidence" value="ECO:0007669"/>
    <property type="project" value="UniProtKB-UniRule"/>
</dbReference>
<dbReference type="Gene3D" id="3.40.1280.10">
    <property type="match status" value="1"/>
</dbReference>
<dbReference type="PIRSF" id="PIRSF000386">
    <property type="entry name" value="tRNA_mtase"/>
    <property type="match status" value="1"/>
</dbReference>
<sequence length="221" mass="25331">MRFDILTIFPKIFDSYFSETIIKRALKKKLIQINMHNIRDFTTDKHHTVDDRPYGGGPGMIFKLEPIFQALKKINRRKKSKIVLLTPTGKQFNQQMANRFAKLDQLILIAGRYEGIDARVDKLVSDKVSIGPYVLSGGELPAMVIIEAVTRLIPGVLGHKDSAKSDSFTLNKEYLEYPQYTRPAKFKKWSAPSVLLTGNHKLIEAWRKKKSNIARKNKTEK</sequence>
<dbReference type="EMBL" id="PEXU01000035">
    <property type="protein sequence ID" value="PIS42562.1"/>
    <property type="molecule type" value="Genomic_DNA"/>
</dbReference>
<evidence type="ECO:0000256" key="7">
    <source>
        <dbReference type="ARBA" id="ARBA00022490"/>
    </source>
</evidence>
<dbReference type="InterPro" id="IPR002649">
    <property type="entry name" value="tRNA_m1G_MeTrfase_TrmD"/>
</dbReference>
<dbReference type="InterPro" id="IPR029028">
    <property type="entry name" value="Alpha/beta_knot_MTases"/>
</dbReference>
<evidence type="ECO:0000256" key="9">
    <source>
        <dbReference type="ARBA" id="ARBA00022679"/>
    </source>
</evidence>
<evidence type="ECO:0000256" key="11">
    <source>
        <dbReference type="ARBA" id="ARBA00022694"/>
    </source>
</evidence>
<dbReference type="GO" id="GO:0002939">
    <property type="term" value="P:tRNA N1-guanine methylation"/>
    <property type="evidence" value="ECO:0007669"/>
    <property type="project" value="TreeGrafter"/>
</dbReference>
<evidence type="ECO:0000256" key="13">
    <source>
        <dbReference type="ARBA" id="ARBA00033392"/>
    </source>
</evidence>
<comment type="caution">
    <text evidence="19">The sequence shown here is derived from an EMBL/GenBank/DDBJ whole genome shotgun (WGS) entry which is preliminary data.</text>
</comment>